<keyword evidence="3" id="KW-0245">EGF-like domain</keyword>
<keyword evidence="2 18" id="KW-0723">Serine/threonine-protein kinase</keyword>
<feature type="transmembrane region" description="Helical" evidence="20">
    <location>
        <begin position="407"/>
        <end position="438"/>
    </location>
</feature>
<evidence type="ECO:0000256" key="13">
    <source>
        <dbReference type="ARBA" id="ARBA00023157"/>
    </source>
</evidence>
<evidence type="ECO:0000256" key="16">
    <source>
        <dbReference type="ARBA" id="ARBA00047899"/>
    </source>
</evidence>
<evidence type="ECO:0000256" key="5">
    <source>
        <dbReference type="ARBA" id="ARBA00022692"/>
    </source>
</evidence>
<dbReference type="Pfam" id="PF00069">
    <property type="entry name" value="Pkinase"/>
    <property type="match status" value="1"/>
</dbReference>
<evidence type="ECO:0000259" key="23">
    <source>
        <dbReference type="PROSITE" id="PS50927"/>
    </source>
</evidence>
<keyword evidence="12 20" id="KW-0472">Membrane</keyword>
<dbReference type="Gene3D" id="1.10.510.10">
    <property type="entry name" value="Transferase(Phosphotransferase) domain 1"/>
    <property type="match status" value="1"/>
</dbReference>
<keyword evidence="8 18" id="KW-0547">Nucleotide-binding</keyword>
<dbReference type="EC" id="2.7.11.1" evidence="18"/>
<dbReference type="SUPFAM" id="SSF51110">
    <property type="entry name" value="alpha-D-mannose-specific plant lectins"/>
    <property type="match status" value="1"/>
</dbReference>
<organism evidence="24 25">
    <name type="scientific">Ilex paraguariensis</name>
    <name type="common">yerba mate</name>
    <dbReference type="NCBI Taxonomy" id="185542"/>
    <lineage>
        <taxon>Eukaryota</taxon>
        <taxon>Viridiplantae</taxon>
        <taxon>Streptophyta</taxon>
        <taxon>Embryophyta</taxon>
        <taxon>Tracheophyta</taxon>
        <taxon>Spermatophyta</taxon>
        <taxon>Magnoliopsida</taxon>
        <taxon>eudicotyledons</taxon>
        <taxon>Gunneridae</taxon>
        <taxon>Pentapetalae</taxon>
        <taxon>asterids</taxon>
        <taxon>campanulids</taxon>
        <taxon>Aquifoliales</taxon>
        <taxon>Aquifoliaceae</taxon>
        <taxon>Ilex</taxon>
    </lineage>
</organism>
<feature type="domain" description="Bulb-type lectin" evidence="23">
    <location>
        <begin position="19"/>
        <end position="148"/>
    </location>
</feature>
<keyword evidence="7" id="KW-0430">Lectin</keyword>
<evidence type="ECO:0000256" key="9">
    <source>
        <dbReference type="ARBA" id="ARBA00022777"/>
    </source>
</evidence>
<dbReference type="PROSITE" id="PS00108">
    <property type="entry name" value="PROTEIN_KINASE_ST"/>
    <property type="match status" value="1"/>
</dbReference>
<dbReference type="AlphaFoldDB" id="A0ABC8RRX9"/>
<evidence type="ECO:0000256" key="12">
    <source>
        <dbReference type="ARBA" id="ARBA00023136"/>
    </source>
</evidence>
<dbReference type="SMART" id="SM00220">
    <property type="entry name" value="S_TKc"/>
    <property type="match status" value="1"/>
</dbReference>
<reference evidence="24 25" key="1">
    <citation type="submission" date="2024-02" db="EMBL/GenBank/DDBJ databases">
        <authorList>
            <person name="Vignale AGUSTIN F."/>
            <person name="Sosa J E."/>
            <person name="Modenutti C."/>
        </authorList>
    </citation>
    <scope>NUCLEOTIDE SEQUENCE [LARGE SCALE GENOMIC DNA]</scope>
</reference>
<keyword evidence="11 20" id="KW-1133">Transmembrane helix</keyword>
<evidence type="ECO:0000256" key="6">
    <source>
        <dbReference type="ARBA" id="ARBA00022729"/>
    </source>
</evidence>
<dbReference type="FunFam" id="2.90.10.10:FF:000013">
    <property type="entry name" value="G-type lectin S-receptor-like serine/threonine-protein kinase LECRK1"/>
    <property type="match status" value="1"/>
</dbReference>
<feature type="chain" id="PRO_5044752178" description="Receptor-like serine/threonine-protein kinase" evidence="21">
    <location>
        <begin position="23"/>
        <end position="760"/>
    </location>
</feature>
<dbReference type="InterPro" id="IPR008271">
    <property type="entry name" value="Ser/Thr_kinase_AS"/>
</dbReference>
<feature type="binding site" evidence="19">
    <location>
        <position position="500"/>
    </location>
    <ligand>
        <name>ATP</name>
        <dbReference type="ChEBI" id="CHEBI:30616"/>
    </ligand>
</feature>
<keyword evidence="13" id="KW-1015">Disulfide bond</keyword>
<evidence type="ECO:0000256" key="10">
    <source>
        <dbReference type="ARBA" id="ARBA00022840"/>
    </source>
</evidence>
<dbReference type="GO" id="GO:0016020">
    <property type="term" value="C:membrane"/>
    <property type="evidence" value="ECO:0007669"/>
    <property type="project" value="UniProtKB-SubCell"/>
</dbReference>
<evidence type="ECO:0000256" key="17">
    <source>
        <dbReference type="ARBA" id="ARBA00048679"/>
    </source>
</evidence>
<dbReference type="CDD" id="cd14066">
    <property type="entry name" value="STKc_IRAK"/>
    <property type="match status" value="1"/>
</dbReference>
<dbReference type="FunFam" id="3.30.200.20:FF:000059">
    <property type="entry name" value="S-receptor-like serine/threonine-protein kinase"/>
    <property type="match status" value="1"/>
</dbReference>
<dbReference type="InterPro" id="IPR017441">
    <property type="entry name" value="Protein_kinase_ATP_BS"/>
</dbReference>
<comment type="similarity">
    <text evidence="18">Belongs to the protein kinase superfamily. Ser/Thr protein kinase family.</text>
</comment>
<evidence type="ECO:0000313" key="24">
    <source>
        <dbReference type="EMBL" id="CAK9147577.1"/>
    </source>
</evidence>
<name>A0ABC8RRX9_9AQUA</name>
<comment type="catalytic activity">
    <reaction evidence="16 18">
        <text>L-threonyl-[protein] + ATP = O-phospho-L-threonyl-[protein] + ADP + H(+)</text>
        <dbReference type="Rhea" id="RHEA:46608"/>
        <dbReference type="Rhea" id="RHEA-COMP:11060"/>
        <dbReference type="Rhea" id="RHEA-COMP:11605"/>
        <dbReference type="ChEBI" id="CHEBI:15378"/>
        <dbReference type="ChEBI" id="CHEBI:30013"/>
        <dbReference type="ChEBI" id="CHEBI:30616"/>
        <dbReference type="ChEBI" id="CHEBI:61977"/>
        <dbReference type="ChEBI" id="CHEBI:456216"/>
        <dbReference type="EC" id="2.7.11.1"/>
    </reaction>
</comment>
<evidence type="ECO:0000256" key="1">
    <source>
        <dbReference type="ARBA" id="ARBA00004479"/>
    </source>
</evidence>
<evidence type="ECO:0000256" key="20">
    <source>
        <dbReference type="SAM" id="Phobius"/>
    </source>
</evidence>
<evidence type="ECO:0000256" key="18">
    <source>
        <dbReference type="PIRNR" id="PIRNR000641"/>
    </source>
</evidence>
<evidence type="ECO:0000256" key="4">
    <source>
        <dbReference type="ARBA" id="ARBA00022679"/>
    </source>
</evidence>
<evidence type="ECO:0000256" key="3">
    <source>
        <dbReference type="ARBA" id="ARBA00022536"/>
    </source>
</evidence>
<comment type="catalytic activity">
    <reaction evidence="17 18">
        <text>L-seryl-[protein] + ATP = O-phospho-L-seryl-[protein] + ADP + H(+)</text>
        <dbReference type="Rhea" id="RHEA:17989"/>
        <dbReference type="Rhea" id="RHEA-COMP:9863"/>
        <dbReference type="Rhea" id="RHEA-COMP:11604"/>
        <dbReference type="ChEBI" id="CHEBI:15378"/>
        <dbReference type="ChEBI" id="CHEBI:29999"/>
        <dbReference type="ChEBI" id="CHEBI:30616"/>
        <dbReference type="ChEBI" id="CHEBI:83421"/>
        <dbReference type="ChEBI" id="CHEBI:456216"/>
        <dbReference type="EC" id="2.7.11.1"/>
    </reaction>
</comment>
<dbReference type="Proteomes" id="UP001642360">
    <property type="component" value="Unassembled WGS sequence"/>
</dbReference>
<dbReference type="Gene3D" id="3.30.200.20">
    <property type="entry name" value="Phosphorylase Kinase, domain 1"/>
    <property type="match status" value="1"/>
</dbReference>
<dbReference type="PANTHER" id="PTHR47976:SF15">
    <property type="entry name" value="G-TYPE LECTIN S-RECEPTOR-LIKE SERINE_THREONINE-PROTEIN KINASE RLK1"/>
    <property type="match status" value="1"/>
</dbReference>
<dbReference type="CDD" id="cd00028">
    <property type="entry name" value="B_lectin"/>
    <property type="match status" value="1"/>
</dbReference>
<evidence type="ECO:0000256" key="15">
    <source>
        <dbReference type="ARBA" id="ARBA00023180"/>
    </source>
</evidence>
<dbReference type="PROSITE" id="PS50927">
    <property type="entry name" value="BULB_LECTIN"/>
    <property type="match status" value="1"/>
</dbReference>
<dbReference type="InterPro" id="IPR051343">
    <property type="entry name" value="G-type_lectin_kinases/EP1-like"/>
</dbReference>
<dbReference type="InterPro" id="IPR001480">
    <property type="entry name" value="Bulb-type_lectin_dom"/>
</dbReference>
<dbReference type="GO" id="GO:0004674">
    <property type="term" value="F:protein serine/threonine kinase activity"/>
    <property type="evidence" value="ECO:0007669"/>
    <property type="project" value="UniProtKB-KW"/>
</dbReference>
<evidence type="ECO:0000256" key="11">
    <source>
        <dbReference type="ARBA" id="ARBA00022989"/>
    </source>
</evidence>
<dbReference type="GO" id="GO:0005524">
    <property type="term" value="F:ATP binding"/>
    <property type="evidence" value="ECO:0007669"/>
    <property type="project" value="UniProtKB-UniRule"/>
</dbReference>
<dbReference type="InterPro" id="IPR024171">
    <property type="entry name" value="SRK-like_kinase"/>
</dbReference>
<evidence type="ECO:0000256" key="19">
    <source>
        <dbReference type="PROSITE-ProRule" id="PRU10141"/>
    </source>
</evidence>
<proteinExistence type="inferred from homology"/>
<dbReference type="InterPro" id="IPR036426">
    <property type="entry name" value="Bulb-type_lectin_dom_sf"/>
</dbReference>
<keyword evidence="14" id="KW-0675">Receptor</keyword>
<dbReference type="PROSITE" id="PS50011">
    <property type="entry name" value="PROTEIN_KINASE_DOM"/>
    <property type="match status" value="1"/>
</dbReference>
<keyword evidence="10 18" id="KW-0067">ATP-binding</keyword>
<protein>
    <recommendedName>
        <fullName evidence="18">Receptor-like serine/threonine-protein kinase</fullName>
        <ecNumber evidence="18">2.7.11.1</ecNumber>
    </recommendedName>
</protein>
<dbReference type="PANTHER" id="PTHR47976">
    <property type="entry name" value="G-TYPE LECTIN S-RECEPTOR-LIKE SERINE/THREONINE-PROTEIN KINASE SD2-5"/>
    <property type="match status" value="1"/>
</dbReference>
<dbReference type="InterPro" id="IPR011009">
    <property type="entry name" value="Kinase-like_dom_sf"/>
</dbReference>
<evidence type="ECO:0000256" key="21">
    <source>
        <dbReference type="SAM" id="SignalP"/>
    </source>
</evidence>
<dbReference type="FunFam" id="1.10.510.10:FF:000237">
    <property type="entry name" value="G-type lectin S-receptor-like serine/threonine-protein kinase"/>
    <property type="match status" value="1"/>
</dbReference>
<keyword evidence="15" id="KW-0325">Glycoprotein</keyword>
<dbReference type="Gene3D" id="2.90.10.10">
    <property type="entry name" value="Bulb-type lectin domain"/>
    <property type="match status" value="1"/>
</dbReference>
<keyword evidence="5 20" id="KW-0812">Transmembrane</keyword>
<dbReference type="SUPFAM" id="SSF56112">
    <property type="entry name" value="Protein kinase-like (PK-like)"/>
    <property type="match status" value="1"/>
</dbReference>
<evidence type="ECO:0000256" key="14">
    <source>
        <dbReference type="ARBA" id="ARBA00023170"/>
    </source>
</evidence>
<evidence type="ECO:0000256" key="7">
    <source>
        <dbReference type="ARBA" id="ARBA00022734"/>
    </source>
</evidence>
<sequence>MADYTLLHLLPLICLLTSSTVAQNNGNISIGSSLTATDRTTPWLSPSGDFAFGFQQLQNNKDLFMLSIWFHKLPDQTIVWYPWNVDPLPRGTKLELTSDRGLVLSNSENSSIWSTNSIADEVSYGFFNDTGNFVLARSDSVNIWQSFDNPTDTLLPTQIINVATNFFYKAYFATATWDAANSSNAGYQLIFNEMGSMYVLKRSNERYFLHPTQPALPASDYYLRATLNFDGKALWSLPENICADIVGGEGNKGSGPCGYNSVFRLNEYQRPICECPRGYSLLDPNDKYGSCKPSFIQSCDEYKLGSPEDLYDFVEIIDTDWPTSDFERFNPYSEEDCRNSCLKDCFCAVAIYRDNSCWMKKLSLSYGRKDTNLKSKAFVKFRKGDVPPQTRSPSPPVSEPKKKKNGALILVGSVLLGSSVFINFVLIGATCLGFFFIYHKKIAKIPQINDVVGSNLRCFTYKELAEATNGFKQELGRGAFGIVYKGELPIGSTNIIAVKKLDRVTQDDYKEFKTEVNVIGQTHHKNLVRLLGFCDEGQHRLLVYEYLSNGTLAGYLFGDPKPSWDKRTQIALGIAKGLSYLHEECSTQIIHCDIKPQNILLDEYYNARISDFGLAKLLMINQSRTNTGIRGTKGYVAPEWFRNTPITVKVDVYSFGVLLMEIISCRRSLEGLEAGGDGGREILTDWVWDCFQEGTLEDLVQDDIEALDDVKKLEKFVMVGIWCIQEDPSLRPTMGKVSQMLEGVVEVTVPPCPYPFSITV</sequence>
<feature type="domain" description="Protein kinase" evidence="22">
    <location>
        <begin position="469"/>
        <end position="757"/>
    </location>
</feature>
<dbReference type="EMBL" id="CAUOFW020001702">
    <property type="protein sequence ID" value="CAK9147577.1"/>
    <property type="molecule type" value="Genomic_DNA"/>
</dbReference>
<gene>
    <name evidence="24" type="ORF">ILEXP_LOCUS15485</name>
</gene>
<evidence type="ECO:0000259" key="22">
    <source>
        <dbReference type="PROSITE" id="PS50011"/>
    </source>
</evidence>
<evidence type="ECO:0000256" key="2">
    <source>
        <dbReference type="ARBA" id="ARBA00022527"/>
    </source>
</evidence>
<evidence type="ECO:0000313" key="25">
    <source>
        <dbReference type="Proteomes" id="UP001642360"/>
    </source>
</evidence>
<dbReference type="InterPro" id="IPR000719">
    <property type="entry name" value="Prot_kinase_dom"/>
</dbReference>
<dbReference type="GO" id="GO:0030246">
    <property type="term" value="F:carbohydrate binding"/>
    <property type="evidence" value="ECO:0007669"/>
    <property type="project" value="UniProtKB-KW"/>
</dbReference>
<dbReference type="SMART" id="SM00108">
    <property type="entry name" value="B_lectin"/>
    <property type="match status" value="1"/>
</dbReference>
<keyword evidence="9 18" id="KW-0418">Kinase</keyword>
<dbReference type="PIRSF" id="PIRSF000641">
    <property type="entry name" value="SRK"/>
    <property type="match status" value="1"/>
</dbReference>
<keyword evidence="25" id="KW-1185">Reference proteome</keyword>
<dbReference type="PROSITE" id="PS00107">
    <property type="entry name" value="PROTEIN_KINASE_ATP"/>
    <property type="match status" value="1"/>
</dbReference>
<keyword evidence="6 21" id="KW-0732">Signal</keyword>
<accession>A0ABC8RRX9</accession>
<keyword evidence="4 18" id="KW-0808">Transferase</keyword>
<evidence type="ECO:0000256" key="8">
    <source>
        <dbReference type="ARBA" id="ARBA00022741"/>
    </source>
</evidence>
<comment type="caution">
    <text evidence="24">The sequence shown here is derived from an EMBL/GenBank/DDBJ whole genome shotgun (WGS) entry which is preliminary data.</text>
</comment>
<dbReference type="Pfam" id="PF01453">
    <property type="entry name" value="B_lectin"/>
    <property type="match status" value="1"/>
</dbReference>
<feature type="signal peptide" evidence="21">
    <location>
        <begin position="1"/>
        <end position="22"/>
    </location>
</feature>
<comment type="subcellular location">
    <subcellularLocation>
        <location evidence="1">Membrane</location>
        <topology evidence="1">Single-pass type I membrane protein</topology>
    </subcellularLocation>
</comment>
<dbReference type="CDD" id="cd01098">
    <property type="entry name" value="PAN_AP_plant"/>
    <property type="match status" value="1"/>
</dbReference>